<feature type="repeat" description="WD" evidence="8">
    <location>
        <begin position="411"/>
        <end position="452"/>
    </location>
</feature>
<dbReference type="PROSITE" id="PS50082">
    <property type="entry name" value="WD_REPEATS_2"/>
    <property type="match status" value="2"/>
</dbReference>
<proteinExistence type="predicted"/>
<sequence>MVLHSAITGPGKMLGRYRLLALLGRGGMGEVWRAEDTELHRHVAVKLLPPVLANEQEYLKAFADEARMAGGLEHPNILPVHDFGEMIRDDEVLTYLIMQLVEGGSLRDRLVRAGQQLLPVEESLNYLRQAALAIDYAHSKHILHRDIKPANMLLQENWLFLTDFGISKLLSTNTYRSRTNAGAGTPQYMAPEQIQKKAEPASDLYSLAITAYQLLTGHFPFQHADAFEILLMHIQKDPPAPRQFNPNLPESMERTLLQGIAKRPEDRPSSCQTFVSELEQGWRHSNLSRMLPAGVDPEATLLAPWSKRKIASQPTQPGATRLGAMTTLTPASNVSPTQIGERTPSSDTQEGQVTAPEKPAGTVKRRAFLIGGIAALALVLEGSYILSNVLNKQEKVTGPKELIAGQPLFKLMGHTEPVKNVRWSPKEYYLVTGGDDARILLWNIDTLKSKAATQSITVPGVDWAFGEWRGNDFPPNHLDWSPDGQQLAVLSVPTGTEIDPEIALIDVFTANAKPDFPKSEINKATPIDNSQLSWSPTDKTMATLYTNVNLEGTFIGVWQVDDKNVSLQTSWKVPDSQVGFNPVALGWTNDGSHVISLNAGSGITLQFNVFAWVVRDGKNAEPQVISLPDRARYLPGTKDPLQVNVPIPSIKGAPHTPDQFVTTNLDSVVIYDLQQKKILYQLGTDDPAAHKTVILDVAVGTHVYPQMGALAWSPNGRYVAGSYISSPQIYVWDLQDPHPKQTKTGLQQPTLSFGKTGGHRGTIYDLSWSADGRYLTSASNDKTAIVWKVDGAA</sequence>
<evidence type="ECO:0000256" key="7">
    <source>
        <dbReference type="ARBA" id="ARBA00022840"/>
    </source>
</evidence>
<dbReference type="PANTHER" id="PTHR43289:SF6">
    <property type="entry name" value="SERINE_THREONINE-PROTEIN KINASE NEKL-3"/>
    <property type="match status" value="1"/>
</dbReference>
<feature type="compositionally biased region" description="Polar residues" evidence="10">
    <location>
        <begin position="329"/>
        <end position="352"/>
    </location>
</feature>
<dbReference type="EMBL" id="BIFS01000001">
    <property type="protein sequence ID" value="GCE16304.1"/>
    <property type="molecule type" value="Genomic_DNA"/>
</dbReference>
<dbReference type="InterPro" id="IPR011009">
    <property type="entry name" value="Kinase-like_dom_sf"/>
</dbReference>
<feature type="region of interest" description="Disordered" evidence="10">
    <location>
        <begin position="329"/>
        <end position="358"/>
    </location>
</feature>
<dbReference type="InterPro" id="IPR008271">
    <property type="entry name" value="Ser/Thr_kinase_AS"/>
</dbReference>
<protein>
    <recommendedName>
        <fullName evidence="1">non-specific serine/threonine protein kinase</fullName>
        <ecNumber evidence="1">2.7.11.1</ecNumber>
    </recommendedName>
</protein>
<keyword evidence="13" id="KW-1185">Reference proteome</keyword>
<reference evidence="13" key="1">
    <citation type="submission" date="2018-12" db="EMBL/GenBank/DDBJ databases">
        <title>Tengunoibacter tsumagoiensis gen. nov., sp. nov., Dictyobacter kobayashii sp. nov., D. alpinus sp. nov., and D. joshuensis sp. nov. and description of Dictyobacteraceae fam. nov. within the order Ktedonobacterales isolated from Tengu-no-mugimeshi.</title>
        <authorList>
            <person name="Wang C.M."/>
            <person name="Zheng Y."/>
            <person name="Sakai Y."/>
            <person name="Toyoda A."/>
            <person name="Minakuchi Y."/>
            <person name="Abe K."/>
            <person name="Yokota A."/>
            <person name="Yabe S."/>
        </authorList>
    </citation>
    <scope>NUCLEOTIDE SEQUENCE [LARGE SCALE GENOMIC DNA]</scope>
    <source>
        <strain evidence="13">Uno11</strain>
    </source>
</reference>
<evidence type="ECO:0000313" key="12">
    <source>
        <dbReference type="EMBL" id="GCE16304.1"/>
    </source>
</evidence>
<dbReference type="SMART" id="SM00220">
    <property type="entry name" value="S_TKc"/>
    <property type="match status" value="1"/>
</dbReference>
<dbReference type="GO" id="GO:0005524">
    <property type="term" value="F:ATP binding"/>
    <property type="evidence" value="ECO:0007669"/>
    <property type="project" value="UniProtKB-UniRule"/>
</dbReference>
<dbReference type="SUPFAM" id="SSF50978">
    <property type="entry name" value="WD40 repeat-like"/>
    <property type="match status" value="1"/>
</dbReference>
<evidence type="ECO:0000256" key="1">
    <source>
        <dbReference type="ARBA" id="ARBA00012513"/>
    </source>
</evidence>
<dbReference type="Pfam" id="PF00069">
    <property type="entry name" value="Pkinase"/>
    <property type="match status" value="1"/>
</dbReference>
<dbReference type="PANTHER" id="PTHR43289">
    <property type="entry name" value="MITOGEN-ACTIVATED PROTEIN KINASE KINASE KINASE 20-RELATED"/>
    <property type="match status" value="1"/>
</dbReference>
<dbReference type="PROSITE" id="PS50294">
    <property type="entry name" value="WD_REPEATS_REGION"/>
    <property type="match status" value="2"/>
</dbReference>
<dbReference type="InterPro" id="IPR015943">
    <property type="entry name" value="WD40/YVTN_repeat-like_dom_sf"/>
</dbReference>
<dbReference type="OrthoDB" id="136848at2"/>
<dbReference type="InterPro" id="IPR036322">
    <property type="entry name" value="WD40_repeat_dom_sf"/>
</dbReference>
<evidence type="ECO:0000256" key="10">
    <source>
        <dbReference type="SAM" id="MobiDB-lite"/>
    </source>
</evidence>
<dbReference type="PROSITE" id="PS00678">
    <property type="entry name" value="WD_REPEATS_1"/>
    <property type="match status" value="1"/>
</dbReference>
<dbReference type="Gene3D" id="1.10.510.10">
    <property type="entry name" value="Transferase(Phosphotransferase) domain 1"/>
    <property type="match status" value="1"/>
</dbReference>
<dbReference type="AlphaFoldDB" id="A0A402AAW0"/>
<keyword evidence="5 9" id="KW-0547">Nucleotide-binding</keyword>
<evidence type="ECO:0000256" key="2">
    <source>
        <dbReference type="ARBA" id="ARBA00022574"/>
    </source>
</evidence>
<dbReference type="SMART" id="SM00320">
    <property type="entry name" value="WD40"/>
    <property type="match status" value="4"/>
</dbReference>
<evidence type="ECO:0000256" key="5">
    <source>
        <dbReference type="ARBA" id="ARBA00022741"/>
    </source>
</evidence>
<evidence type="ECO:0000256" key="6">
    <source>
        <dbReference type="ARBA" id="ARBA00022777"/>
    </source>
</evidence>
<keyword evidence="4" id="KW-0677">Repeat</keyword>
<keyword evidence="6" id="KW-0418">Kinase</keyword>
<dbReference type="InterPro" id="IPR001680">
    <property type="entry name" value="WD40_rpt"/>
</dbReference>
<dbReference type="InterPro" id="IPR000719">
    <property type="entry name" value="Prot_kinase_dom"/>
</dbReference>
<evidence type="ECO:0000256" key="3">
    <source>
        <dbReference type="ARBA" id="ARBA00022679"/>
    </source>
</evidence>
<evidence type="ECO:0000256" key="4">
    <source>
        <dbReference type="ARBA" id="ARBA00022737"/>
    </source>
</evidence>
<dbReference type="Gene3D" id="3.30.200.20">
    <property type="entry name" value="Phosphorylase Kinase, domain 1"/>
    <property type="match status" value="1"/>
</dbReference>
<keyword evidence="3" id="KW-0808">Transferase</keyword>
<evidence type="ECO:0000256" key="9">
    <source>
        <dbReference type="PROSITE-ProRule" id="PRU10141"/>
    </source>
</evidence>
<dbReference type="CDD" id="cd14014">
    <property type="entry name" value="STKc_PknB_like"/>
    <property type="match status" value="1"/>
</dbReference>
<name>A0A402AAW0_9CHLR</name>
<dbReference type="EC" id="2.7.11.1" evidence="1"/>
<dbReference type="PROSITE" id="PS50011">
    <property type="entry name" value="PROTEIN_KINASE_DOM"/>
    <property type="match status" value="1"/>
</dbReference>
<dbReference type="InterPro" id="IPR019775">
    <property type="entry name" value="WD40_repeat_CS"/>
</dbReference>
<dbReference type="Gene3D" id="2.130.10.10">
    <property type="entry name" value="YVTN repeat-like/Quinoprotein amine dehydrogenase"/>
    <property type="match status" value="2"/>
</dbReference>
<feature type="repeat" description="WD" evidence="8">
    <location>
        <begin position="756"/>
        <end position="793"/>
    </location>
</feature>
<evidence type="ECO:0000313" key="13">
    <source>
        <dbReference type="Proteomes" id="UP000287188"/>
    </source>
</evidence>
<dbReference type="RefSeq" id="WP_126548223.1">
    <property type="nucleotide sequence ID" value="NZ_BIFS01000001.1"/>
</dbReference>
<gene>
    <name evidence="12" type="ORF">KDK_01040</name>
</gene>
<feature type="domain" description="Protein kinase" evidence="11">
    <location>
        <begin position="17"/>
        <end position="287"/>
    </location>
</feature>
<dbReference type="SUPFAM" id="SSF56112">
    <property type="entry name" value="Protein kinase-like (PK-like)"/>
    <property type="match status" value="1"/>
</dbReference>
<keyword evidence="2 8" id="KW-0853">WD repeat</keyword>
<dbReference type="PROSITE" id="PS00108">
    <property type="entry name" value="PROTEIN_KINASE_ST"/>
    <property type="match status" value="1"/>
</dbReference>
<comment type="caution">
    <text evidence="12">The sequence shown here is derived from an EMBL/GenBank/DDBJ whole genome shotgun (WGS) entry which is preliminary data.</text>
</comment>
<evidence type="ECO:0000259" key="11">
    <source>
        <dbReference type="PROSITE" id="PS50011"/>
    </source>
</evidence>
<keyword evidence="7 9" id="KW-0067">ATP-binding</keyword>
<dbReference type="InterPro" id="IPR017441">
    <property type="entry name" value="Protein_kinase_ATP_BS"/>
</dbReference>
<dbReference type="GO" id="GO:0004674">
    <property type="term" value="F:protein serine/threonine kinase activity"/>
    <property type="evidence" value="ECO:0007669"/>
    <property type="project" value="UniProtKB-EC"/>
</dbReference>
<dbReference type="Proteomes" id="UP000287188">
    <property type="component" value="Unassembled WGS sequence"/>
</dbReference>
<evidence type="ECO:0000256" key="8">
    <source>
        <dbReference type="PROSITE-ProRule" id="PRU00221"/>
    </source>
</evidence>
<accession>A0A402AAW0</accession>
<organism evidence="12 13">
    <name type="scientific">Dictyobacter kobayashii</name>
    <dbReference type="NCBI Taxonomy" id="2014872"/>
    <lineage>
        <taxon>Bacteria</taxon>
        <taxon>Bacillati</taxon>
        <taxon>Chloroflexota</taxon>
        <taxon>Ktedonobacteria</taxon>
        <taxon>Ktedonobacterales</taxon>
        <taxon>Dictyobacteraceae</taxon>
        <taxon>Dictyobacter</taxon>
    </lineage>
</organism>
<dbReference type="PROSITE" id="PS00107">
    <property type="entry name" value="PROTEIN_KINASE_ATP"/>
    <property type="match status" value="1"/>
</dbReference>
<feature type="binding site" evidence="9">
    <location>
        <position position="46"/>
    </location>
    <ligand>
        <name>ATP</name>
        <dbReference type="ChEBI" id="CHEBI:30616"/>
    </ligand>
</feature>
<dbReference type="Pfam" id="PF00400">
    <property type="entry name" value="WD40"/>
    <property type="match status" value="2"/>
</dbReference>